<organism evidence="1 2">
    <name type="scientific">Chryseobacterium tructae</name>
    <dbReference type="NCBI Taxonomy" id="1037380"/>
    <lineage>
        <taxon>Bacteria</taxon>
        <taxon>Pseudomonadati</taxon>
        <taxon>Bacteroidota</taxon>
        <taxon>Flavobacteriia</taxon>
        <taxon>Flavobacteriales</taxon>
        <taxon>Weeksellaceae</taxon>
        <taxon>Chryseobacterium group</taxon>
        <taxon>Chryseobacterium</taxon>
    </lineage>
</organism>
<keyword evidence="2" id="KW-1185">Reference proteome</keyword>
<reference evidence="2" key="1">
    <citation type="journal article" date="2019" name="Int. J. Syst. Evol. Microbiol.">
        <title>The Global Catalogue of Microorganisms (GCM) 10K type strain sequencing project: providing services to taxonomists for standard genome sequencing and annotation.</title>
        <authorList>
            <consortium name="The Broad Institute Genomics Platform"/>
            <consortium name="The Broad Institute Genome Sequencing Center for Infectious Disease"/>
            <person name="Wu L."/>
            <person name="Ma J."/>
        </authorList>
    </citation>
    <scope>NUCLEOTIDE SEQUENCE [LARGE SCALE GENOMIC DNA]</scope>
    <source>
        <strain evidence="2">CECT 7798</strain>
    </source>
</reference>
<protein>
    <submittedName>
        <fullName evidence="1">Uncharacterized protein</fullName>
    </submittedName>
</protein>
<accession>A0ABV7XZB4</accession>
<evidence type="ECO:0000313" key="2">
    <source>
        <dbReference type="Proteomes" id="UP001595735"/>
    </source>
</evidence>
<dbReference type="Proteomes" id="UP001595735">
    <property type="component" value="Unassembled WGS sequence"/>
</dbReference>
<evidence type="ECO:0000313" key="1">
    <source>
        <dbReference type="EMBL" id="MFC3757939.1"/>
    </source>
</evidence>
<name>A0ABV7XZB4_9FLAO</name>
<sequence>MDKQDFKQELFSALSSYNKSILEKLYAVILKHDYMDLNLDRFTFEKEKDIIRISDEVYYN</sequence>
<comment type="caution">
    <text evidence="1">The sequence shown here is derived from an EMBL/GenBank/DDBJ whole genome shotgun (WGS) entry which is preliminary data.</text>
</comment>
<gene>
    <name evidence="1" type="ORF">ACFONJ_18315</name>
</gene>
<proteinExistence type="predicted"/>
<dbReference type="EMBL" id="JBHRYO010000002">
    <property type="protein sequence ID" value="MFC3757939.1"/>
    <property type="molecule type" value="Genomic_DNA"/>
</dbReference>